<accession>A0ABY0D9I3</accession>
<feature type="compositionally biased region" description="Low complexity" evidence="1">
    <location>
        <begin position="47"/>
        <end position="58"/>
    </location>
</feature>
<proteinExistence type="predicted"/>
<evidence type="ECO:0000313" key="2">
    <source>
        <dbReference type="EMBL" id="RXG86647.1"/>
    </source>
</evidence>
<gene>
    <name evidence="2" type="ORF">EAS62_37200</name>
</gene>
<dbReference type="Proteomes" id="UP000289946">
    <property type="component" value="Unassembled WGS sequence"/>
</dbReference>
<name>A0ABY0D9I3_9BRAD</name>
<reference evidence="2 3" key="1">
    <citation type="submission" date="2018-10" db="EMBL/GenBank/DDBJ databases">
        <title>Bradyrhizobium sp. nov., isolated from effective nodules of peanut in China.</title>
        <authorList>
            <person name="Li Y."/>
        </authorList>
    </citation>
    <scope>NUCLEOTIDE SEQUENCE [LARGE SCALE GENOMIC DNA]</scope>
    <source>
        <strain evidence="2 3">CCBAU 51781</strain>
    </source>
</reference>
<comment type="caution">
    <text evidence="2">The sequence shown here is derived from an EMBL/GenBank/DDBJ whole genome shotgun (WGS) entry which is preliminary data.</text>
</comment>
<sequence>MEVAAAADVGMIQHGRALLRLRRAIEIVLEMAAMLLKVSGPIASARAATARAGSRPRSQAQHAEAGTESLFGMRPVGEHGDDPALGIWANRAPPALEAGRSSLGITRCVLGMCSGSVP</sequence>
<dbReference type="EMBL" id="RDRA01000034">
    <property type="protein sequence ID" value="RXG86647.1"/>
    <property type="molecule type" value="Genomic_DNA"/>
</dbReference>
<keyword evidence="3" id="KW-1185">Reference proteome</keyword>
<feature type="region of interest" description="Disordered" evidence="1">
    <location>
        <begin position="47"/>
        <end position="75"/>
    </location>
</feature>
<evidence type="ECO:0000313" key="3">
    <source>
        <dbReference type="Proteomes" id="UP000289946"/>
    </source>
</evidence>
<protein>
    <submittedName>
        <fullName evidence="2">Uncharacterized protein</fullName>
    </submittedName>
</protein>
<evidence type="ECO:0000256" key="1">
    <source>
        <dbReference type="SAM" id="MobiDB-lite"/>
    </source>
</evidence>
<organism evidence="2 3">
    <name type="scientific">Bradyrhizobium zhanjiangense</name>
    <dbReference type="NCBI Taxonomy" id="1325107"/>
    <lineage>
        <taxon>Bacteria</taxon>
        <taxon>Pseudomonadati</taxon>
        <taxon>Pseudomonadota</taxon>
        <taxon>Alphaproteobacteria</taxon>
        <taxon>Hyphomicrobiales</taxon>
        <taxon>Nitrobacteraceae</taxon>
        <taxon>Bradyrhizobium</taxon>
    </lineage>
</organism>